<evidence type="ECO:0000313" key="3">
    <source>
        <dbReference type="Proteomes" id="UP001203423"/>
    </source>
</evidence>
<proteinExistence type="predicted"/>
<sequence>MKKILLSMTLLLASLSNVVLADEKQTVLQAYQSSFDTPQYHYMIEKGKQRILELDTQYKQMLKETNRTLASAPPLTVLEIVGVFSNTSGWTYVTNVNDISHPYNVNDIIAIHTIEYGYGHIQMAKFNGSILDQVESNPILDSSNIAIGWEYAYIITDWAFMADNGTATYESHSINSPWNKETDSLYIP</sequence>
<feature type="signal peptide" evidence="1">
    <location>
        <begin position="1"/>
        <end position="21"/>
    </location>
</feature>
<protein>
    <submittedName>
        <fullName evidence="2">YolA family protein</fullName>
    </submittedName>
</protein>
<keyword evidence="1" id="KW-0732">Signal</keyword>
<feature type="chain" id="PRO_5045484007" evidence="1">
    <location>
        <begin position="22"/>
        <end position="188"/>
    </location>
</feature>
<dbReference type="Pfam" id="PF16219">
    <property type="entry name" value="DUF4879"/>
    <property type="match status" value="1"/>
</dbReference>
<name>A0ABT0LBV1_9GAMM</name>
<dbReference type="Proteomes" id="UP001203423">
    <property type="component" value="Unassembled WGS sequence"/>
</dbReference>
<evidence type="ECO:0000256" key="1">
    <source>
        <dbReference type="SAM" id="SignalP"/>
    </source>
</evidence>
<keyword evidence="3" id="KW-1185">Reference proteome</keyword>
<dbReference type="EMBL" id="JAKIKS010000040">
    <property type="protein sequence ID" value="MCL1125144.1"/>
    <property type="molecule type" value="Genomic_DNA"/>
</dbReference>
<dbReference type="RefSeq" id="WP_248940434.1">
    <property type="nucleotide sequence ID" value="NZ_JAKIKS010000040.1"/>
</dbReference>
<reference evidence="2 3" key="1">
    <citation type="submission" date="2022-01" db="EMBL/GenBank/DDBJ databases">
        <title>Whole genome-based taxonomy of the Shewanellaceae.</title>
        <authorList>
            <person name="Martin-Rodriguez A.J."/>
        </authorList>
    </citation>
    <scope>NUCLEOTIDE SEQUENCE [LARGE SCALE GENOMIC DNA]</scope>
    <source>
        <strain evidence="2 3">DSM 17177</strain>
    </source>
</reference>
<comment type="caution">
    <text evidence="2">The sequence shown here is derived from an EMBL/GenBank/DDBJ whole genome shotgun (WGS) entry which is preliminary data.</text>
</comment>
<gene>
    <name evidence="2" type="ORF">L2764_11835</name>
</gene>
<evidence type="ECO:0000313" key="2">
    <source>
        <dbReference type="EMBL" id="MCL1125144.1"/>
    </source>
</evidence>
<dbReference type="InterPro" id="IPR032624">
    <property type="entry name" value="DUF4879"/>
</dbReference>
<accession>A0ABT0LBV1</accession>
<organism evidence="2 3">
    <name type="scientific">Shewanella surugensis</name>
    <dbReference type="NCBI Taxonomy" id="212020"/>
    <lineage>
        <taxon>Bacteria</taxon>
        <taxon>Pseudomonadati</taxon>
        <taxon>Pseudomonadota</taxon>
        <taxon>Gammaproteobacteria</taxon>
        <taxon>Alteromonadales</taxon>
        <taxon>Shewanellaceae</taxon>
        <taxon>Shewanella</taxon>
    </lineage>
</organism>